<evidence type="ECO:0000313" key="2">
    <source>
        <dbReference type="Proteomes" id="UP000243739"/>
    </source>
</evidence>
<keyword evidence="2" id="KW-1185">Reference proteome</keyword>
<dbReference type="AlphaFoldDB" id="A0A1D2YUD8"/>
<reference evidence="1 2" key="1">
    <citation type="submission" date="2016-09" db="EMBL/GenBank/DDBJ databases">
        <title>Draft genome sequence for the type strain of Vulcanibacillus modesticaldus BR, a strictly anaerobic, moderately thermophilic, and nitrate-reducing bacterium from deep sea-hydrothermal vents of the Mid-Atlantic Ridge.</title>
        <authorList>
            <person name="Abin C.A."/>
            <person name="Hollibaugh J.T."/>
        </authorList>
    </citation>
    <scope>NUCLEOTIDE SEQUENCE [LARGE SCALE GENOMIC DNA]</scope>
    <source>
        <strain evidence="1 2">BR</strain>
    </source>
</reference>
<accession>A0A1D2YUD8</accession>
<protein>
    <submittedName>
        <fullName evidence="1">Uncharacterized protein</fullName>
    </submittedName>
</protein>
<proteinExistence type="predicted"/>
<comment type="caution">
    <text evidence="1">The sequence shown here is derived from an EMBL/GenBank/DDBJ whole genome shotgun (WGS) entry which is preliminary data.</text>
</comment>
<dbReference type="EMBL" id="MIJF01000025">
    <property type="protein sequence ID" value="OEF99296.1"/>
    <property type="molecule type" value="Genomic_DNA"/>
</dbReference>
<dbReference type="Proteomes" id="UP000243739">
    <property type="component" value="Unassembled WGS sequence"/>
</dbReference>
<evidence type="ECO:0000313" key="1">
    <source>
        <dbReference type="EMBL" id="OEF99296.1"/>
    </source>
</evidence>
<dbReference type="OrthoDB" id="2986419at2"/>
<sequence length="92" mass="11220">MDKYDILLVKLKNAIEVIDRIYPDKSDIGKEFLDEYRKYLDEILQSATDKTIKQVRTPRGLVRWLGENDHYVRDDELWDIIFEIDKYLEEYF</sequence>
<organism evidence="1 2">
    <name type="scientific">Vulcanibacillus modesticaldus</name>
    <dbReference type="NCBI Taxonomy" id="337097"/>
    <lineage>
        <taxon>Bacteria</taxon>
        <taxon>Bacillati</taxon>
        <taxon>Bacillota</taxon>
        <taxon>Bacilli</taxon>
        <taxon>Bacillales</taxon>
        <taxon>Bacillaceae</taxon>
        <taxon>Vulcanibacillus</taxon>
    </lineage>
</organism>
<name>A0A1D2YUD8_9BACI</name>
<dbReference type="RefSeq" id="WP_069656848.1">
    <property type="nucleotide sequence ID" value="NZ_MIJF01000025.1"/>
</dbReference>
<gene>
    <name evidence="1" type="ORF">BHF71_09235</name>
</gene>